<evidence type="ECO:0000313" key="4">
    <source>
        <dbReference type="Proteomes" id="UP000323454"/>
    </source>
</evidence>
<dbReference type="GO" id="GO:0042803">
    <property type="term" value="F:protein homodimerization activity"/>
    <property type="evidence" value="ECO:0007669"/>
    <property type="project" value="InterPro"/>
</dbReference>
<evidence type="ECO:0000256" key="1">
    <source>
        <dbReference type="ARBA" id="ARBA00023186"/>
    </source>
</evidence>
<gene>
    <name evidence="3" type="ORF">F0L68_17745</name>
</gene>
<dbReference type="InterPro" id="IPR009012">
    <property type="entry name" value="GrpE_head"/>
</dbReference>
<dbReference type="SUPFAM" id="SSF51064">
    <property type="entry name" value="Head domain of nucleotide exchange factor GrpE"/>
    <property type="match status" value="1"/>
</dbReference>
<evidence type="ECO:0000313" key="3">
    <source>
        <dbReference type="EMBL" id="KAA2261296.1"/>
    </source>
</evidence>
<reference evidence="3 4" key="2">
    <citation type="submission" date="2019-09" db="EMBL/GenBank/DDBJ databases">
        <authorList>
            <person name="Jin C."/>
        </authorList>
    </citation>
    <scope>NUCLEOTIDE SEQUENCE [LARGE SCALE GENOMIC DNA]</scope>
    <source>
        <strain evidence="3 4">AN110305</strain>
    </source>
</reference>
<proteinExistence type="predicted"/>
<dbReference type="Pfam" id="PF01025">
    <property type="entry name" value="GrpE"/>
    <property type="match status" value="1"/>
</dbReference>
<keyword evidence="4" id="KW-1185">Reference proteome</keyword>
<accession>A0A5B2XDJ7</accession>
<dbReference type="AlphaFoldDB" id="A0A5B2XDJ7"/>
<dbReference type="EMBL" id="VUOB01000029">
    <property type="protein sequence ID" value="KAA2261296.1"/>
    <property type="molecule type" value="Genomic_DNA"/>
</dbReference>
<dbReference type="GO" id="GO:0006457">
    <property type="term" value="P:protein folding"/>
    <property type="evidence" value="ECO:0007669"/>
    <property type="project" value="InterPro"/>
</dbReference>
<feature type="compositionally biased region" description="Low complexity" evidence="2">
    <location>
        <begin position="8"/>
        <end position="19"/>
    </location>
</feature>
<dbReference type="InterPro" id="IPR000740">
    <property type="entry name" value="GrpE"/>
</dbReference>
<dbReference type="OrthoDB" id="3207947at2"/>
<organism evidence="3 4">
    <name type="scientific">Solihabitans fulvus</name>
    <dbReference type="NCBI Taxonomy" id="1892852"/>
    <lineage>
        <taxon>Bacteria</taxon>
        <taxon>Bacillati</taxon>
        <taxon>Actinomycetota</taxon>
        <taxon>Actinomycetes</taxon>
        <taxon>Pseudonocardiales</taxon>
        <taxon>Pseudonocardiaceae</taxon>
        <taxon>Solihabitans</taxon>
    </lineage>
</organism>
<dbReference type="Proteomes" id="UP000323454">
    <property type="component" value="Unassembled WGS sequence"/>
</dbReference>
<reference evidence="3 4" key="1">
    <citation type="submission" date="2019-09" db="EMBL/GenBank/DDBJ databases">
        <title>Goodfellowia gen. nov., a new genus of the Pseudonocardineae related to Actinoalloteichus, containing Goodfellowia coeruleoviolacea gen. nov., comb. nov. gen. nov., comb. nov.</title>
        <authorList>
            <person name="Labeda D."/>
        </authorList>
    </citation>
    <scope>NUCLEOTIDE SEQUENCE [LARGE SCALE GENOMIC DNA]</scope>
    <source>
        <strain evidence="3 4">AN110305</strain>
    </source>
</reference>
<feature type="compositionally biased region" description="Acidic residues" evidence="2">
    <location>
        <begin position="20"/>
        <end position="33"/>
    </location>
</feature>
<feature type="region of interest" description="Disordered" evidence="2">
    <location>
        <begin position="1"/>
        <end position="49"/>
    </location>
</feature>
<evidence type="ECO:0000256" key="2">
    <source>
        <dbReference type="SAM" id="MobiDB-lite"/>
    </source>
</evidence>
<dbReference type="GO" id="GO:0000774">
    <property type="term" value="F:adenyl-nucleotide exchange factor activity"/>
    <property type="evidence" value="ECO:0007669"/>
    <property type="project" value="InterPro"/>
</dbReference>
<name>A0A5B2XDJ7_9PSEU</name>
<dbReference type="Gene3D" id="2.30.22.10">
    <property type="entry name" value="Head domain of nucleotide exchange factor GrpE"/>
    <property type="match status" value="1"/>
</dbReference>
<keyword evidence="1" id="KW-0143">Chaperone</keyword>
<sequence>MGSVEPEPASSPQSTSDTPDTPEPDAAMEEVSDDGTPPMPDAAEPGQTGIDIGSILQDINTELVGLHTQSRFLNEVIDKLHTENERLRRNESQKLLEPMIRDLIKLVDDWRSRGSAMRDVTEADSADLVRLCGEIVEDVTMVLDRQGVAEFAPPHGNAFDRHVHRAAGTRPTQDSALDGVVCEVRRPGYRSTDKTLRFAEVTVLKFTGES</sequence>
<comment type="caution">
    <text evidence="3">The sequence shown here is derived from an EMBL/GenBank/DDBJ whole genome shotgun (WGS) entry which is preliminary data.</text>
</comment>
<protein>
    <submittedName>
        <fullName evidence="3">Nucleotide exchange factor GrpE</fullName>
    </submittedName>
</protein>
<dbReference type="GO" id="GO:0051087">
    <property type="term" value="F:protein-folding chaperone binding"/>
    <property type="evidence" value="ECO:0007669"/>
    <property type="project" value="InterPro"/>
</dbReference>